<evidence type="ECO:0000256" key="1">
    <source>
        <dbReference type="SAM" id="MobiDB-lite"/>
    </source>
</evidence>
<evidence type="ECO:0000313" key="2">
    <source>
        <dbReference type="EMBL" id="EAU88482.1"/>
    </source>
</evidence>
<evidence type="ECO:0000313" key="3">
    <source>
        <dbReference type="Proteomes" id="UP000001861"/>
    </source>
</evidence>
<comment type="caution">
    <text evidence="2">The sequence shown here is derived from an EMBL/GenBank/DDBJ whole genome shotgun (WGS) entry which is preliminary data.</text>
</comment>
<dbReference type="GO" id="GO:0005634">
    <property type="term" value="C:nucleus"/>
    <property type="evidence" value="ECO:0007669"/>
    <property type="project" value="TreeGrafter"/>
</dbReference>
<feature type="compositionally biased region" description="Low complexity" evidence="1">
    <location>
        <begin position="198"/>
        <end position="232"/>
    </location>
</feature>
<dbReference type="InterPro" id="IPR018800">
    <property type="entry name" value="PRCC"/>
</dbReference>
<evidence type="ECO:0008006" key="4">
    <source>
        <dbReference type="Google" id="ProtNLM"/>
    </source>
</evidence>
<keyword evidence="3" id="KW-1185">Reference proteome</keyword>
<feature type="region of interest" description="Disordered" evidence="1">
    <location>
        <begin position="1"/>
        <end position="250"/>
    </location>
</feature>
<dbReference type="eggNOG" id="ENOG502S8PK">
    <property type="taxonomic scope" value="Eukaryota"/>
</dbReference>
<reference evidence="2 3" key="1">
    <citation type="journal article" date="2010" name="Proc. Natl. Acad. Sci. U.S.A.">
        <title>Insights into evolution of multicellular fungi from the assembled chromosomes of the mushroom Coprinopsis cinerea (Coprinus cinereus).</title>
        <authorList>
            <person name="Stajich J.E."/>
            <person name="Wilke S.K."/>
            <person name="Ahren D."/>
            <person name="Au C.H."/>
            <person name="Birren B.W."/>
            <person name="Borodovsky M."/>
            <person name="Burns C."/>
            <person name="Canback B."/>
            <person name="Casselton L.A."/>
            <person name="Cheng C.K."/>
            <person name="Deng J."/>
            <person name="Dietrich F.S."/>
            <person name="Fargo D.C."/>
            <person name="Farman M.L."/>
            <person name="Gathman A.C."/>
            <person name="Goldberg J."/>
            <person name="Guigo R."/>
            <person name="Hoegger P.J."/>
            <person name="Hooker J.B."/>
            <person name="Huggins A."/>
            <person name="James T.Y."/>
            <person name="Kamada T."/>
            <person name="Kilaru S."/>
            <person name="Kodira C."/>
            <person name="Kues U."/>
            <person name="Kupfer D."/>
            <person name="Kwan H.S."/>
            <person name="Lomsadze A."/>
            <person name="Li W."/>
            <person name="Lilly W.W."/>
            <person name="Ma L.J."/>
            <person name="Mackey A.J."/>
            <person name="Manning G."/>
            <person name="Martin F."/>
            <person name="Muraguchi H."/>
            <person name="Natvig D.O."/>
            <person name="Palmerini H."/>
            <person name="Ramesh M.A."/>
            <person name="Rehmeyer C.J."/>
            <person name="Roe B.A."/>
            <person name="Shenoy N."/>
            <person name="Stanke M."/>
            <person name="Ter-Hovhannisyan V."/>
            <person name="Tunlid A."/>
            <person name="Velagapudi R."/>
            <person name="Vision T.J."/>
            <person name="Zeng Q."/>
            <person name="Zolan M.E."/>
            <person name="Pukkila P.J."/>
        </authorList>
    </citation>
    <scope>NUCLEOTIDE SEQUENCE [LARGE SCALE GENOMIC DNA]</scope>
    <source>
        <strain evidence="3">Okayama-7 / 130 / ATCC MYA-4618 / FGSC 9003</strain>
    </source>
</reference>
<feature type="compositionally biased region" description="Basic and acidic residues" evidence="1">
    <location>
        <begin position="63"/>
        <end position="72"/>
    </location>
</feature>
<feature type="compositionally biased region" description="Low complexity" evidence="1">
    <location>
        <begin position="86"/>
        <end position="100"/>
    </location>
</feature>
<dbReference type="EMBL" id="AACS02000002">
    <property type="protein sequence ID" value="EAU88482.1"/>
    <property type="molecule type" value="Genomic_DNA"/>
</dbReference>
<dbReference type="AlphaFoldDB" id="A8NF64"/>
<feature type="compositionally biased region" description="Low complexity" evidence="1">
    <location>
        <begin position="149"/>
        <end position="161"/>
    </location>
</feature>
<dbReference type="Pfam" id="PF10253">
    <property type="entry name" value="PRCC"/>
    <property type="match status" value="1"/>
</dbReference>
<feature type="compositionally biased region" description="Polar residues" evidence="1">
    <location>
        <begin position="112"/>
        <end position="122"/>
    </location>
</feature>
<protein>
    <recommendedName>
        <fullName evidence="4">Mitotic checkpoint regulator, MAD2B-interacting-domain-containing protein</fullName>
    </recommendedName>
</protein>
<dbReference type="InParanoid" id="A8NF64"/>
<dbReference type="OMA" id="KPLMFRP"/>
<dbReference type="KEGG" id="cci:CC1G_04188"/>
<dbReference type="RefSeq" id="XP_001833209.1">
    <property type="nucleotide sequence ID" value="XM_001833157.2"/>
</dbReference>
<dbReference type="VEuPathDB" id="FungiDB:CC1G_04188"/>
<feature type="compositionally biased region" description="Basic and acidic residues" evidence="1">
    <location>
        <begin position="139"/>
        <end position="148"/>
    </location>
</feature>
<name>A8NF64_COPC7</name>
<proteinExistence type="predicted"/>
<accession>A8NF64</accession>
<dbReference type="Proteomes" id="UP000001861">
    <property type="component" value="Unassembled WGS sequence"/>
</dbReference>
<feature type="region of interest" description="Disordered" evidence="1">
    <location>
        <begin position="315"/>
        <end position="335"/>
    </location>
</feature>
<dbReference type="OrthoDB" id="2555634at2759"/>
<dbReference type="PANTHER" id="PTHR13621">
    <property type="entry name" value="PROLINE-RICH PROTEIN PRCC"/>
    <property type="match status" value="1"/>
</dbReference>
<organism evidence="2 3">
    <name type="scientific">Coprinopsis cinerea (strain Okayama-7 / 130 / ATCC MYA-4618 / FGSC 9003)</name>
    <name type="common">Inky cap fungus</name>
    <name type="synonym">Hormographiella aspergillata</name>
    <dbReference type="NCBI Taxonomy" id="240176"/>
    <lineage>
        <taxon>Eukaryota</taxon>
        <taxon>Fungi</taxon>
        <taxon>Dikarya</taxon>
        <taxon>Basidiomycota</taxon>
        <taxon>Agaricomycotina</taxon>
        <taxon>Agaricomycetes</taxon>
        <taxon>Agaricomycetidae</taxon>
        <taxon>Agaricales</taxon>
        <taxon>Agaricineae</taxon>
        <taxon>Psathyrellaceae</taxon>
        <taxon>Coprinopsis</taxon>
    </lineage>
</organism>
<feature type="region of interest" description="Disordered" evidence="1">
    <location>
        <begin position="367"/>
        <end position="386"/>
    </location>
</feature>
<dbReference type="GeneID" id="6009704"/>
<dbReference type="PANTHER" id="PTHR13621:SF2">
    <property type="entry name" value="PROLINE-RICH PROTEIN PRCC"/>
    <property type="match status" value="1"/>
</dbReference>
<gene>
    <name evidence="2" type="ORF">CC1G_04188</name>
</gene>
<sequence length="386" mass="41652">MGLVDYASGSESESEETPVVVKAPPKVESKPAKPAAKRPPKKIAIALPALSAKRPGDDDDDDKKDAPPEKKPRIGAGKSTLLSMLPTPQRTTPIQQQPQRVLGAGTGPGLVFNTSRPTQAAQPSDGPSVEDTPEEDDDDKPKPAEPELPRSSLSSLLPPSLQKRRPNVSLEETPAIRTPPTKPPSSAPAVDFFGLGNASKSSAPSIPSSSSSTSSSTLPSIPSMSAAPSVPEFKPPEPTPYDPYPGYYQLPSGAWAQHDPEYYATFMKKWQKEYDAHVRALEKGHVKGFEDMEQAGIQDVDPVKEMERAKKEIQEREERKALTKGAGAGPSVPRMKITASKMSGIARARGQLSTLLRDAYENREALEEKIAEGKRNRKEAGNKYGF</sequence>